<dbReference type="InterPro" id="IPR015422">
    <property type="entry name" value="PyrdxlP-dep_Trfase_small"/>
</dbReference>
<accession>A0ABQ9EMF7</accession>
<evidence type="ECO:0000256" key="3">
    <source>
        <dbReference type="ARBA" id="ARBA00022679"/>
    </source>
</evidence>
<evidence type="ECO:0000256" key="4">
    <source>
        <dbReference type="ARBA" id="ARBA00022898"/>
    </source>
</evidence>
<gene>
    <name evidence="6" type="ORF">KUTeg_016944</name>
</gene>
<name>A0ABQ9EMF7_TEGGR</name>
<feature type="domain" description="Aminotransferase class I/classII large" evidence="5">
    <location>
        <begin position="31"/>
        <end position="248"/>
    </location>
</feature>
<keyword evidence="4" id="KW-0663">Pyridoxal phosphate</keyword>
<keyword evidence="3" id="KW-0808">Transferase</keyword>
<evidence type="ECO:0000313" key="6">
    <source>
        <dbReference type="EMBL" id="KAJ8306399.1"/>
    </source>
</evidence>
<dbReference type="InterPro" id="IPR004839">
    <property type="entry name" value="Aminotransferase_I/II_large"/>
</dbReference>
<dbReference type="Proteomes" id="UP001217089">
    <property type="component" value="Unassembled WGS sequence"/>
</dbReference>
<dbReference type="InterPro" id="IPR015421">
    <property type="entry name" value="PyrdxlP-dep_Trfase_major"/>
</dbReference>
<keyword evidence="7" id="KW-1185">Reference proteome</keyword>
<comment type="cofactor">
    <cofactor evidence="1">
        <name>pyridoxal 5'-phosphate</name>
        <dbReference type="ChEBI" id="CHEBI:597326"/>
    </cofactor>
</comment>
<keyword evidence="2" id="KW-0032">Aminotransferase</keyword>
<evidence type="ECO:0000313" key="7">
    <source>
        <dbReference type="Proteomes" id="UP001217089"/>
    </source>
</evidence>
<dbReference type="PANTHER" id="PTHR42790">
    <property type="entry name" value="AMINOTRANSFERASE"/>
    <property type="match status" value="1"/>
</dbReference>
<dbReference type="InterPro" id="IPR050859">
    <property type="entry name" value="Class-I_PLP-dep_aminotransf"/>
</dbReference>
<comment type="caution">
    <text evidence="6">The sequence shown here is derived from an EMBL/GenBank/DDBJ whole genome shotgun (WGS) entry which is preliminary data.</text>
</comment>
<organism evidence="6 7">
    <name type="scientific">Tegillarca granosa</name>
    <name type="common">Malaysian cockle</name>
    <name type="synonym">Anadara granosa</name>
    <dbReference type="NCBI Taxonomy" id="220873"/>
    <lineage>
        <taxon>Eukaryota</taxon>
        <taxon>Metazoa</taxon>
        <taxon>Spiralia</taxon>
        <taxon>Lophotrochozoa</taxon>
        <taxon>Mollusca</taxon>
        <taxon>Bivalvia</taxon>
        <taxon>Autobranchia</taxon>
        <taxon>Pteriomorphia</taxon>
        <taxon>Arcoida</taxon>
        <taxon>Arcoidea</taxon>
        <taxon>Arcidae</taxon>
        <taxon>Tegillarca</taxon>
    </lineage>
</organism>
<dbReference type="Gene3D" id="3.40.640.10">
    <property type="entry name" value="Type I PLP-dependent aspartate aminotransferase-like (Major domain)"/>
    <property type="match status" value="1"/>
</dbReference>
<evidence type="ECO:0000256" key="2">
    <source>
        <dbReference type="ARBA" id="ARBA00022576"/>
    </source>
</evidence>
<dbReference type="SUPFAM" id="SSF53383">
    <property type="entry name" value="PLP-dependent transferases"/>
    <property type="match status" value="1"/>
</dbReference>
<sequence>MSYVIAGIVARSPPSLISMAGDGSKVQIDKSLMKTALQYSPTPGVPGFIKWIKTLQKEIHNPPLLDKTDHPGQTDVLITNGSQDGLCKAFEAMLSTDDNVLLESPTYSGTLAISDKDGLDPSSLESALSKWKPNNQNITSNVPKLLYCVPNGGNPTGGGLTLDRKKRIYEIAREYDLIILEDDPYFYIQFNKPRVPSFLSMDTDGRVFSKLLSSGMRIGFVTGPKPILDRIALHMQASVMHASSLSQCLKAIEKHLTGIAEWNVPTGGMFIWIKLPNVKDTFKLISVKAREKEVLFVPGNAFMLDDQAPCQYIRASYSLSTPEQMDLNHLLSDFQK</sequence>
<dbReference type="CDD" id="cd00609">
    <property type="entry name" value="AAT_like"/>
    <property type="match status" value="1"/>
</dbReference>
<dbReference type="EMBL" id="JARBDR010000813">
    <property type="protein sequence ID" value="KAJ8306399.1"/>
    <property type="molecule type" value="Genomic_DNA"/>
</dbReference>
<evidence type="ECO:0000256" key="1">
    <source>
        <dbReference type="ARBA" id="ARBA00001933"/>
    </source>
</evidence>
<dbReference type="PANTHER" id="PTHR42790:SF19">
    <property type="entry name" value="KYNURENINE_ALPHA-AMINOADIPATE AMINOTRANSFERASE, MITOCHONDRIAL"/>
    <property type="match status" value="1"/>
</dbReference>
<dbReference type="Pfam" id="PF00155">
    <property type="entry name" value="Aminotran_1_2"/>
    <property type="match status" value="1"/>
</dbReference>
<proteinExistence type="predicted"/>
<dbReference type="Gene3D" id="3.90.1150.10">
    <property type="entry name" value="Aspartate Aminotransferase, domain 1"/>
    <property type="match status" value="1"/>
</dbReference>
<protein>
    <recommendedName>
        <fullName evidence="5">Aminotransferase class I/classII large domain-containing protein</fullName>
    </recommendedName>
</protein>
<evidence type="ECO:0000259" key="5">
    <source>
        <dbReference type="Pfam" id="PF00155"/>
    </source>
</evidence>
<reference evidence="6 7" key="1">
    <citation type="submission" date="2022-12" db="EMBL/GenBank/DDBJ databases">
        <title>Chromosome-level genome of Tegillarca granosa.</title>
        <authorList>
            <person name="Kim J."/>
        </authorList>
    </citation>
    <scope>NUCLEOTIDE SEQUENCE [LARGE SCALE GENOMIC DNA]</scope>
    <source>
        <strain evidence="6">Teg-2019</strain>
        <tissue evidence="6">Adductor muscle</tissue>
    </source>
</reference>
<dbReference type="InterPro" id="IPR015424">
    <property type="entry name" value="PyrdxlP-dep_Trfase"/>
</dbReference>